<evidence type="ECO:0000256" key="4">
    <source>
        <dbReference type="ARBA" id="ARBA00022500"/>
    </source>
</evidence>
<organism evidence="13 14">
    <name type="scientific">Pseudomonas amygdali pv. eriobotryae</name>
    <dbReference type="NCBI Taxonomy" id="129137"/>
    <lineage>
        <taxon>Bacteria</taxon>
        <taxon>Pseudomonadati</taxon>
        <taxon>Pseudomonadota</taxon>
        <taxon>Gammaproteobacteria</taxon>
        <taxon>Pseudomonadales</taxon>
        <taxon>Pseudomonadaceae</taxon>
        <taxon>Pseudomonas</taxon>
        <taxon>Pseudomonas amygdali</taxon>
    </lineage>
</organism>
<dbReference type="EMBL" id="RBPV01000111">
    <property type="protein sequence ID" value="RMO63181.1"/>
    <property type="molecule type" value="Genomic_DNA"/>
</dbReference>
<keyword evidence="7 11" id="KW-0472">Membrane</keyword>
<dbReference type="Gene3D" id="1.10.287.950">
    <property type="entry name" value="Methyl-accepting chemotaxis protein"/>
    <property type="match status" value="1"/>
</dbReference>
<proteinExistence type="inferred from homology"/>
<dbReference type="SMART" id="SM00283">
    <property type="entry name" value="MA"/>
    <property type="match status" value="1"/>
</dbReference>
<evidence type="ECO:0000256" key="3">
    <source>
        <dbReference type="ARBA" id="ARBA00022481"/>
    </source>
</evidence>
<keyword evidence="6 11" id="KW-1133">Transmembrane helix</keyword>
<dbReference type="Pfam" id="PF12729">
    <property type="entry name" value="4HB_MCP_1"/>
    <property type="match status" value="1"/>
</dbReference>
<name>A0A3M3WZT0_PSEA0</name>
<evidence type="ECO:0000256" key="5">
    <source>
        <dbReference type="ARBA" id="ARBA00022692"/>
    </source>
</evidence>
<keyword evidence="2" id="KW-1003">Cell membrane</keyword>
<evidence type="ECO:0000256" key="2">
    <source>
        <dbReference type="ARBA" id="ARBA00022475"/>
    </source>
</evidence>
<dbReference type="FunFam" id="1.10.287.950:FF:000001">
    <property type="entry name" value="Methyl-accepting chemotaxis sensory transducer"/>
    <property type="match status" value="1"/>
</dbReference>
<dbReference type="CDD" id="cd11386">
    <property type="entry name" value="MCP_signal"/>
    <property type="match status" value="1"/>
</dbReference>
<evidence type="ECO:0000313" key="13">
    <source>
        <dbReference type="EMBL" id="RMO63181.1"/>
    </source>
</evidence>
<evidence type="ECO:0000259" key="12">
    <source>
        <dbReference type="PROSITE" id="PS50111"/>
    </source>
</evidence>
<keyword evidence="4" id="KW-0145">Chemotaxis</keyword>
<dbReference type="Proteomes" id="UP000275613">
    <property type="component" value="Unassembled WGS sequence"/>
</dbReference>
<evidence type="ECO:0000256" key="11">
    <source>
        <dbReference type="SAM" id="Phobius"/>
    </source>
</evidence>
<sequence length="550" mass="58755">MSRTQAPHGGFNIKQRLMASTFAIIVAFIALSFFMIHTLKTSTENVDALYNRDFLATEAVNNIDGALTRVDINILRMIAIGNPEQTAGWKNENEAAFAKLDELTVLLGKNTAETLDVTLTQQLQRDYTKLRDGMRHQTSVIQTGDIAAATNINRTEVKPFAEQVFKTLQTLREQGKQKAGERFDAQEASATRTNNLSITATLLIAVLGVVVTLLTIRSILAAIGGEPDTVATITRTIARGDLSSTIKVNANDNTSVAAAVVAMQTQLRDTLQQISNSATQLAAAAEEMTAITEDGVQGIQRQNNEIDQAATAVNEMTSAVEEVARNAEHTARSSSNATSAAQAGLGLVKKTVSAINTMSTDVQKTAVLIGELADQSRDIGKVLDVIRGLAEQTNLLALNAAIEAARAGDAGRGFAVVADEVRALAHRTSESTREIETMIGHIQQGTKSTLVALEVSTEQAQRTKQQAESANAVLASIASSVMVIDERNTVIASASEEQALVAREVDRNLVRIRDLSAQSAVRTGQTGSASQSLAELASDLTTTLRQFKLS</sequence>
<dbReference type="GO" id="GO:0007165">
    <property type="term" value="P:signal transduction"/>
    <property type="evidence" value="ECO:0007669"/>
    <property type="project" value="UniProtKB-KW"/>
</dbReference>
<dbReference type="InterPro" id="IPR004089">
    <property type="entry name" value="MCPsignal_dom"/>
</dbReference>
<comment type="caution">
    <text evidence="13">The sequence shown here is derived from an EMBL/GenBank/DDBJ whole genome shotgun (WGS) entry which is preliminary data.</text>
</comment>
<dbReference type="AlphaFoldDB" id="A0A3M3WZT0"/>
<evidence type="ECO:0000256" key="9">
    <source>
        <dbReference type="ARBA" id="ARBA00029447"/>
    </source>
</evidence>
<feature type="transmembrane region" description="Helical" evidence="11">
    <location>
        <begin position="21"/>
        <end position="39"/>
    </location>
</feature>
<dbReference type="InterPro" id="IPR004090">
    <property type="entry name" value="Chemotax_Me-accpt_rcpt"/>
</dbReference>
<accession>A0A3M3WZT0</accession>
<dbReference type="PRINTS" id="PR00260">
    <property type="entry name" value="CHEMTRNSDUCR"/>
</dbReference>
<evidence type="ECO:0000256" key="8">
    <source>
        <dbReference type="ARBA" id="ARBA00023224"/>
    </source>
</evidence>
<protein>
    <submittedName>
        <fullName evidence="13">Methyl-accepting chemotaxis protein</fullName>
    </submittedName>
</protein>
<evidence type="ECO:0000256" key="10">
    <source>
        <dbReference type="PROSITE-ProRule" id="PRU00284"/>
    </source>
</evidence>
<dbReference type="Pfam" id="PF00015">
    <property type="entry name" value="MCPsignal"/>
    <property type="match status" value="1"/>
</dbReference>
<comment type="similarity">
    <text evidence="9">Belongs to the methyl-accepting chemotaxis (MCP) protein family.</text>
</comment>
<dbReference type="GO" id="GO:0004888">
    <property type="term" value="F:transmembrane signaling receptor activity"/>
    <property type="evidence" value="ECO:0007669"/>
    <property type="project" value="InterPro"/>
</dbReference>
<dbReference type="PROSITE" id="PS50111">
    <property type="entry name" value="CHEMOTAXIS_TRANSDUC_2"/>
    <property type="match status" value="1"/>
</dbReference>
<keyword evidence="8 10" id="KW-0807">Transducer</keyword>
<comment type="subcellular location">
    <subcellularLocation>
        <location evidence="1">Cell membrane</location>
        <topology evidence="1">Multi-pass membrane protein</topology>
    </subcellularLocation>
</comment>
<keyword evidence="3" id="KW-0488">Methylation</keyword>
<dbReference type="PANTHER" id="PTHR32089:SF120">
    <property type="entry name" value="METHYL-ACCEPTING CHEMOTAXIS PROTEIN TLPQ"/>
    <property type="match status" value="1"/>
</dbReference>
<evidence type="ECO:0000256" key="1">
    <source>
        <dbReference type="ARBA" id="ARBA00004651"/>
    </source>
</evidence>
<evidence type="ECO:0000256" key="7">
    <source>
        <dbReference type="ARBA" id="ARBA00023136"/>
    </source>
</evidence>
<gene>
    <name evidence="13" type="ORF">ALQ39_03418</name>
</gene>
<reference evidence="13 14" key="1">
    <citation type="submission" date="2018-08" db="EMBL/GenBank/DDBJ databases">
        <title>Recombination of ecologically and evolutionarily significant loci maintains genetic cohesion in the Pseudomonas syringae species complex.</title>
        <authorList>
            <person name="Dillon M."/>
            <person name="Thakur S."/>
            <person name="Almeida R.N.D."/>
            <person name="Weir B.S."/>
            <person name="Guttman D.S."/>
        </authorList>
    </citation>
    <scope>NUCLEOTIDE SEQUENCE [LARGE SCALE GENOMIC DNA]</scope>
    <source>
        <strain evidence="13 14">ICMP 4316</strain>
    </source>
</reference>
<feature type="domain" description="Methyl-accepting transducer" evidence="12">
    <location>
        <begin position="277"/>
        <end position="513"/>
    </location>
</feature>
<evidence type="ECO:0000313" key="14">
    <source>
        <dbReference type="Proteomes" id="UP000275613"/>
    </source>
</evidence>
<dbReference type="GO" id="GO:0005886">
    <property type="term" value="C:plasma membrane"/>
    <property type="evidence" value="ECO:0007669"/>
    <property type="project" value="UniProtKB-SubCell"/>
</dbReference>
<dbReference type="PANTHER" id="PTHR32089">
    <property type="entry name" value="METHYL-ACCEPTING CHEMOTAXIS PROTEIN MCPB"/>
    <property type="match status" value="1"/>
</dbReference>
<dbReference type="SUPFAM" id="SSF58104">
    <property type="entry name" value="Methyl-accepting chemotaxis protein (MCP) signaling domain"/>
    <property type="match status" value="1"/>
</dbReference>
<evidence type="ECO:0000256" key="6">
    <source>
        <dbReference type="ARBA" id="ARBA00022989"/>
    </source>
</evidence>
<dbReference type="GO" id="GO:0006935">
    <property type="term" value="P:chemotaxis"/>
    <property type="evidence" value="ECO:0007669"/>
    <property type="project" value="UniProtKB-KW"/>
</dbReference>
<keyword evidence="5 11" id="KW-0812">Transmembrane</keyword>
<feature type="transmembrane region" description="Helical" evidence="11">
    <location>
        <begin position="196"/>
        <end position="216"/>
    </location>
</feature>
<dbReference type="InterPro" id="IPR024478">
    <property type="entry name" value="HlyB_4HB_MCP"/>
</dbReference>